<dbReference type="InterPro" id="IPR015943">
    <property type="entry name" value="WD40/YVTN_repeat-like_dom_sf"/>
</dbReference>
<dbReference type="GO" id="GO:0016603">
    <property type="term" value="F:glutaminyl-peptide cyclotransferase activity"/>
    <property type="evidence" value="ECO:0007669"/>
    <property type="project" value="InterPro"/>
</dbReference>
<evidence type="ECO:0000313" key="2">
    <source>
        <dbReference type="EMBL" id="RKN25408.1"/>
    </source>
</evidence>
<dbReference type="Proteomes" id="UP000275024">
    <property type="component" value="Unassembled WGS sequence"/>
</dbReference>
<dbReference type="InterPro" id="IPR011044">
    <property type="entry name" value="Quino_amine_DH_bsu"/>
</dbReference>
<dbReference type="OrthoDB" id="9783700at2"/>
<evidence type="ECO:0000313" key="1">
    <source>
        <dbReference type="EMBL" id="RKN11089.1"/>
    </source>
</evidence>
<dbReference type="EMBL" id="RBDX01000004">
    <property type="protein sequence ID" value="RKN11089.1"/>
    <property type="molecule type" value="Genomic_DNA"/>
</dbReference>
<keyword evidence="1" id="KW-0808">Transferase</keyword>
<sequence length="278" mass="29985">MRRGLPREHSTHRRAGTAAAAGLVLAVCATLLASGEPSSAQQPSVAPEALRVEVVRTLPHDVNAFTQGLEIADGVLYEGTGRVGQSFVSATDLATGDELARVDLPSPLFGEGITVTDTSLWQLTWRNGIAFERDPATLEELRTVSYEGEGWGLCHQPEHGRLVMSDGSGELTFRDPETFEETGRVEVLSDGRPTSDLNELECVGDTVYANVWQTDTILRIDPASGEVTGEIDASGLLSEDEEWAADVLNGIAKTPEGDTFLITGKLWPHLFEVRFVPA</sequence>
<comment type="caution">
    <text evidence="1">The sequence shown here is derived from an EMBL/GenBank/DDBJ whole genome shotgun (WGS) entry which is preliminary data.</text>
</comment>
<dbReference type="Proteomes" id="UP000268652">
    <property type="component" value="Unassembled WGS sequence"/>
</dbReference>
<dbReference type="PANTHER" id="PTHR31270:SF1">
    <property type="entry name" value="GLUTAMINYL-PEPTIDE CYCLOTRANSFERASE"/>
    <property type="match status" value="1"/>
</dbReference>
<reference evidence="3 4" key="1">
    <citation type="submission" date="2018-09" db="EMBL/GenBank/DDBJ databases">
        <title>Streptomyces sp. nov. DS1-2, an endophytic actinomycete isolated from roots of Dendrobium scabrilingue.</title>
        <authorList>
            <person name="Kuncharoen N."/>
            <person name="Kudo T."/>
            <person name="Ohkuma M."/>
            <person name="Yuki M."/>
            <person name="Tanasupawat S."/>
        </authorList>
    </citation>
    <scope>NUCLEOTIDE SEQUENCE [LARGE SCALE GENOMIC DNA]</scope>
    <source>
        <strain evidence="1 4">AZ1-7</strain>
        <strain evidence="2 3">DS1-2</strain>
    </source>
</reference>
<dbReference type="PANTHER" id="PTHR31270">
    <property type="entry name" value="GLUTAMINYL-PEPTIDE CYCLOTRANSFERASE"/>
    <property type="match status" value="1"/>
</dbReference>
<dbReference type="EMBL" id="RBDY01000004">
    <property type="protein sequence ID" value="RKN25408.1"/>
    <property type="molecule type" value="Genomic_DNA"/>
</dbReference>
<protein>
    <submittedName>
        <fullName evidence="1">Glutaminyl-peptide cyclotransferase</fullName>
    </submittedName>
</protein>
<accession>A0A3A9WE89</accession>
<dbReference type="SUPFAM" id="SSF50969">
    <property type="entry name" value="YVTN repeat-like/Quinoprotein amine dehydrogenase"/>
    <property type="match status" value="1"/>
</dbReference>
<evidence type="ECO:0000313" key="3">
    <source>
        <dbReference type="Proteomes" id="UP000268652"/>
    </source>
</evidence>
<organism evidence="1 4">
    <name type="scientific">Streptomyces radicis</name>
    <dbReference type="NCBI Taxonomy" id="1750517"/>
    <lineage>
        <taxon>Bacteria</taxon>
        <taxon>Bacillati</taxon>
        <taxon>Actinomycetota</taxon>
        <taxon>Actinomycetes</taxon>
        <taxon>Kitasatosporales</taxon>
        <taxon>Streptomycetaceae</taxon>
        <taxon>Streptomyces</taxon>
    </lineage>
</organism>
<gene>
    <name evidence="2" type="ORF">D7318_07770</name>
    <name evidence="1" type="ORF">D7319_06915</name>
</gene>
<proteinExistence type="predicted"/>
<dbReference type="Pfam" id="PF05096">
    <property type="entry name" value="Glu_cyclase_2"/>
    <property type="match status" value="1"/>
</dbReference>
<dbReference type="InterPro" id="IPR007788">
    <property type="entry name" value="QCT"/>
</dbReference>
<evidence type="ECO:0000313" key="4">
    <source>
        <dbReference type="Proteomes" id="UP000275024"/>
    </source>
</evidence>
<dbReference type="Gene3D" id="2.130.10.10">
    <property type="entry name" value="YVTN repeat-like/Quinoprotein amine dehydrogenase"/>
    <property type="match status" value="1"/>
</dbReference>
<name>A0A3A9WE89_9ACTN</name>
<dbReference type="AlphaFoldDB" id="A0A3A9WE89"/>
<keyword evidence="3" id="KW-1185">Reference proteome</keyword>